<dbReference type="NCBIfam" id="TIGR00254">
    <property type="entry name" value="GGDEF"/>
    <property type="match status" value="1"/>
</dbReference>
<evidence type="ECO:0000256" key="1">
    <source>
        <dbReference type="SAM" id="Phobius"/>
    </source>
</evidence>
<feature type="domain" description="GGDEF" evidence="2">
    <location>
        <begin position="227"/>
        <end position="354"/>
    </location>
</feature>
<name>A0A2G3E095_9FIRM</name>
<keyword evidence="1" id="KW-0472">Membrane</keyword>
<dbReference type="Proteomes" id="UP000224563">
    <property type="component" value="Unassembled WGS sequence"/>
</dbReference>
<dbReference type="InterPro" id="IPR050469">
    <property type="entry name" value="Diguanylate_Cyclase"/>
</dbReference>
<evidence type="ECO:0000259" key="2">
    <source>
        <dbReference type="PROSITE" id="PS50887"/>
    </source>
</evidence>
<protein>
    <recommendedName>
        <fullName evidence="2">GGDEF domain-containing protein</fullName>
    </recommendedName>
</protein>
<dbReference type="InterPro" id="IPR029787">
    <property type="entry name" value="Nucleotide_cyclase"/>
</dbReference>
<reference evidence="3 4" key="1">
    <citation type="submission" date="2017-10" db="EMBL/GenBank/DDBJ databases">
        <title>Resolving the taxonomy of Roseburia spp., Eubacterium rectale and Agathobacter spp. through phylogenomic analysis.</title>
        <authorList>
            <person name="Sheridan P.O."/>
            <person name="Walker A.W."/>
            <person name="Duncan S.H."/>
            <person name="Scott K.P."/>
            <person name="Toole P.W.O."/>
            <person name="Luis P."/>
            <person name="Flint H.J."/>
        </authorList>
    </citation>
    <scope>NUCLEOTIDE SEQUENCE [LARGE SCALE GENOMIC DNA]</scope>
    <source>
        <strain evidence="3 4">JK623</strain>
    </source>
</reference>
<organism evidence="3 4">
    <name type="scientific">Agathobacter ruminis</name>
    <dbReference type="NCBI Taxonomy" id="1712665"/>
    <lineage>
        <taxon>Bacteria</taxon>
        <taxon>Bacillati</taxon>
        <taxon>Bacillota</taxon>
        <taxon>Clostridia</taxon>
        <taxon>Lachnospirales</taxon>
        <taxon>Lachnospiraceae</taxon>
        <taxon>Agathobacter</taxon>
    </lineage>
</organism>
<dbReference type="GO" id="GO:0052621">
    <property type="term" value="F:diguanylate cyclase activity"/>
    <property type="evidence" value="ECO:0007669"/>
    <property type="project" value="TreeGrafter"/>
</dbReference>
<keyword evidence="1" id="KW-1133">Transmembrane helix</keyword>
<dbReference type="EMBL" id="PDYG01000128">
    <property type="protein sequence ID" value="PHU36674.1"/>
    <property type="molecule type" value="Genomic_DNA"/>
</dbReference>
<dbReference type="PANTHER" id="PTHR45138:SF9">
    <property type="entry name" value="DIGUANYLATE CYCLASE DGCM-RELATED"/>
    <property type="match status" value="1"/>
</dbReference>
<comment type="caution">
    <text evidence="3">The sequence shown here is derived from an EMBL/GenBank/DDBJ whole genome shotgun (WGS) entry which is preliminary data.</text>
</comment>
<proteinExistence type="predicted"/>
<accession>A0A2G3E095</accession>
<dbReference type="FunFam" id="3.30.70.270:FF:000001">
    <property type="entry name" value="Diguanylate cyclase domain protein"/>
    <property type="match status" value="1"/>
</dbReference>
<evidence type="ECO:0000313" key="3">
    <source>
        <dbReference type="EMBL" id="PHU36674.1"/>
    </source>
</evidence>
<dbReference type="Gene3D" id="3.30.70.270">
    <property type="match status" value="1"/>
</dbReference>
<feature type="transmembrane region" description="Helical" evidence="1">
    <location>
        <begin position="52"/>
        <end position="73"/>
    </location>
</feature>
<dbReference type="SUPFAM" id="SSF55073">
    <property type="entry name" value="Nucleotide cyclase"/>
    <property type="match status" value="1"/>
</dbReference>
<keyword evidence="1" id="KW-0812">Transmembrane</keyword>
<dbReference type="PANTHER" id="PTHR45138">
    <property type="entry name" value="REGULATORY COMPONENTS OF SENSORY TRANSDUCTION SYSTEM"/>
    <property type="match status" value="1"/>
</dbReference>
<sequence length="357" mass="41465">MITSLRIDRALREDFYQSKFDYFRTVSFYSAILTVLMQTTYFVTDCQIFGHFAYKTVIPRFSVIVPILFLLIVNKHIKSYKVGAILYYLFPHIAMWATIWTIVYLPNRDFAREGFIIMHFAFLAVGMAMPIKYHLVAHGLLFANIILSNLWIHYATFDMMLTLAAPLFIGCVLMLYINEKAYQDHYLMLRDVAHNSITDQLTGAYNRKILTRILNQDHPTLKHDFSDDIVVLMLDLDKFKNVNDTYGHEAGDHILQLLCDTISKTVKETDYIIRWGGEEFVVFLMGYTLEQGRATAEEIRSRVSKVETGIEPITVSIGVCQYHGEDYHETIRRVDHALYYAKDHGRNQVILETEIPN</sequence>
<feature type="transmembrane region" description="Helical" evidence="1">
    <location>
        <begin position="160"/>
        <end position="178"/>
    </location>
</feature>
<dbReference type="PROSITE" id="PS50887">
    <property type="entry name" value="GGDEF"/>
    <property type="match status" value="1"/>
</dbReference>
<dbReference type="Pfam" id="PF00990">
    <property type="entry name" value="GGDEF"/>
    <property type="match status" value="1"/>
</dbReference>
<keyword evidence="4" id="KW-1185">Reference proteome</keyword>
<dbReference type="RefSeq" id="WP_099386844.1">
    <property type="nucleotide sequence ID" value="NZ_JANSWH010000035.1"/>
</dbReference>
<dbReference type="CDD" id="cd01949">
    <property type="entry name" value="GGDEF"/>
    <property type="match status" value="1"/>
</dbReference>
<dbReference type="InterPro" id="IPR000160">
    <property type="entry name" value="GGDEF_dom"/>
</dbReference>
<dbReference type="SMART" id="SM00267">
    <property type="entry name" value="GGDEF"/>
    <property type="match status" value="1"/>
</dbReference>
<reference evidence="3 4" key="2">
    <citation type="submission" date="2017-10" db="EMBL/GenBank/DDBJ databases">
        <authorList>
            <person name="Banno H."/>
            <person name="Chua N.-H."/>
        </authorList>
    </citation>
    <scope>NUCLEOTIDE SEQUENCE [LARGE SCALE GENOMIC DNA]</scope>
    <source>
        <strain evidence="3 4">JK623</strain>
    </source>
</reference>
<feature type="transmembrane region" description="Helical" evidence="1">
    <location>
        <begin position="21"/>
        <end position="40"/>
    </location>
</feature>
<feature type="transmembrane region" description="Helical" evidence="1">
    <location>
        <begin position="110"/>
        <end position="128"/>
    </location>
</feature>
<dbReference type="InterPro" id="IPR043128">
    <property type="entry name" value="Rev_trsase/Diguanyl_cyclase"/>
</dbReference>
<feature type="transmembrane region" description="Helical" evidence="1">
    <location>
        <begin position="85"/>
        <end position="104"/>
    </location>
</feature>
<dbReference type="AlphaFoldDB" id="A0A2G3E095"/>
<gene>
    <name evidence="3" type="ORF">CSX02_11965</name>
</gene>
<evidence type="ECO:0000313" key="4">
    <source>
        <dbReference type="Proteomes" id="UP000224563"/>
    </source>
</evidence>